<feature type="domain" description="D-isomer specific 2-hydroxyacid dehydrogenase NAD-binding" evidence="6">
    <location>
        <begin position="110"/>
        <end position="284"/>
    </location>
</feature>
<dbReference type="InterPro" id="IPR036291">
    <property type="entry name" value="NAD(P)-bd_dom_sf"/>
</dbReference>
<dbReference type="EMBL" id="QGNA01000001">
    <property type="protein sequence ID" value="PWS37757.1"/>
    <property type="molecule type" value="Genomic_DNA"/>
</dbReference>
<dbReference type="InterPro" id="IPR006139">
    <property type="entry name" value="D-isomer_2_OHA_DH_cat_dom"/>
</dbReference>
<evidence type="ECO:0000256" key="1">
    <source>
        <dbReference type="ARBA" id="ARBA00005854"/>
    </source>
</evidence>
<dbReference type="AlphaFoldDB" id="A0A317FI76"/>
<comment type="caution">
    <text evidence="7">The sequence shown here is derived from an EMBL/GenBank/DDBJ whole genome shotgun (WGS) entry which is preliminary data.</text>
</comment>
<dbReference type="Pfam" id="PF00389">
    <property type="entry name" value="2-Hacid_dh"/>
    <property type="match status" value="1"/>
</dbReference>
<proteinExistence type="inferred from homology"/>
<dbReference type="RefSeq" id="WP_109868379.1">
    <property type="nucleotide sequence ID" value="NZ_QGNA01000001.1"/>
</dbReference>
<dbReference type="SUPFAM" id="SSF51735">
    <property type="entry name" value="NAD(P)-binding Rossmann-fold domains"/>
    <property type="match status" value="1"/>
</dbReference>
<evidence type="ECO:0000259" key="5">
    <source>
        <dbReference type="Pfam" id="PF00389"/>
    </source>
</evidence>
<dbReference type="PROSITE" id="PS00670">
    <property type="entry name" value="D_2_HYDROXYACID_DH_2"/>
    <property type="match status" value="1"/>
</dbReference>
<dbReference type="FunFam" id="3.40.50.720:FF:000203">
    <property type="entry name" value="D-3-phosphoglycerate dehydrogenase (SerA)"/>
    <property type="match status" value="1"/>
</dbReference>
<keyword evidence="2 4" id="KW-0560">Oxidoreductase</keyword>
<evidence type="ECO:0000313" key="7">
    <source>
        <dbReference type="EMBL" id="PWS37757.1"/>
    </source>
</evidence>
<evidence type="ECO:0000313" key="8">
    <source>
        <dbReference type="Proteomes" id="UP000245765"/>
    </source>
</evidence>
<gene>
    <name evidence="7" type="ORF">DFH01_00070</name>
</gene>
<reference evidence="8" key="1">
    <citation type="submission" date="2018-05" db="EMBL/GenBank/DDBJ databases">
        <authorList>
            <person name="Du Z."/>
            <person name="Wang X."/>
        </authorList>
    </citation>
    <scope>NUCLEOTIDE SEQUENCE [LARGE SCALE GENOMIC DNA]</scope>
    <source>
        <strain evidence="8">CQN31</strain>
    </source>
</reference>
<dbReference type="OrthoDB" id="9793626at2"/>
<dbReference type="Pfam" id="PF02826">
    <property type="entry name" value="2-Hacid_dh_C"/>
    <property type="match status" value="1"/>
</dbReference>
<dbReference type="InterPro" id="IPR050857">
    <property type="entry name" value="D-2-hydroxyacid_DH"/>
</dbReference>
<dbReference type="Gene3D" id="3.40.50.720">
    <property type="entry name" value="NAD(P)-binding Rossmann-like Domain"/>
    <property type="match status" value="2"/>
</dbReference>
<accession>A0A317FI76</accession>
<evidence type="ECO:0000256" key="4">
    <source>
        <dbReference type="RuleBase" id="RU003719"/>
    </source>
</evidence>
<keyword evidence="8" id="KW-1185">Reference proteome</keyword>
<evidence type="ECO:0000256" key="3">
    <source>
        <dbReference type="ARBA" id="ARBA00023027"/>
    </source>
</evidence>
<dbReference type="CDD" id="cd12173">
    <property type="entry name" value="PGDH_4"/>
    <property type="match status" value="1"/>
</dbReference>
<evidence type="ECO:0000256" key="2">
    <source>
        <dbReference type="ARBA" id="ARBA00023002"/>
    </source>
</evidence>
<dbReference type="SUPFAM" id="SSF52283">
    <property type="entry name" value="Formate/glycerate dehydrogenase catalytic domain-like"/>
    <property type="match status" value="1"/>
</dbReference>
<dbReference type="GO" id="GO:0016616">
    <property type="term" value="F:oxidoreductase activity, acting on the CH-OH group of donors, NAD or NADP as acceptor"/>
    <property type="evidence" value="ECO:0007669"/>
    <property type="project" value="InterPro"/>
</dbReference>
<organism evidence="7 8">
    <name type="scientific">Falsiroseomonas bella</name>
    <dbReference type="NCBI Taxonomy" id="2184016"/>
    <lineage>
        <taxon>Bacteria</taxon>
        <taxon>Pseudomonadati</taxon>
        <taxon>Pseudomonadota</taxon>
        <taxon>Alphaproteobacteria</taxon>
        <taxon>Acetobacterales</taxon>
        <taxon>Roseomonadaceae</taxon>
        <taxon>Falsiroseomonas</taxon>
    </lineage>
</organism>
<dbReference type="InterPro" id="IPR006140">
    <property type="entry name" value="D-isomer_DH_NAD-bd"/>
</dbReference>
<feature type="domain" description="D-isomer specific 2-hydroxyacid dehydrogenase catalytic" evidence="5">
    <location>
        <begin position="7"/>
        <end position="312"/>
    </location>
</feature>
<name>A0A317FI76_9PROT</name>
<protein>
    <submittedName>
        <fullName evidence="7">Hydroxyacid dehydrogenase</fullName>
    </submittedName>
</protein>
<dbReference type="Proteomes" id="UP000245765">
    <property type="component" value="Unassembled WGS sequence"/>
</dbReference>
<dbReference type="InterPro" id="IPR029753">
    <property type="entry name" value="D-isomer_DH_CS"/>
</dbReference>
<comment type="similarity">
    <text evidence="1 4">Belongs to the D-isomer specific 2-hydroxyacid dehydrogenase family.</text>
</comment>
<dbReference type="PANTHER" id="PTHR42789">
    <property type="entry name" value="D-ISOMER SPECIFIC 2-HYDROXYACID DEHYDROGENASE FAMILY PROTEIN (AFU_ORTHOLOGUE AFUA_6G10090)"/>
    <property type="match status" value="1"/>
</dbReference>
<dbReference type="GO" id="GO:0051287">
    <property type="term" value="F:NAD binding"/>
    <property type="evidence" value="ECO:0007669"/>
    <property type="project" value="InterPro"/>
</dbReference>
<keyword evidence="3" id="KW-0520">NAD</keyword>
<evidence type="ECO:0000259" key="6">
    <source>
        <dbReference type="Pfam" id="PF02826"/>
    </source>
</evidence>
<sequence>MSFRILVTAPQLEPAGRALLEEAGCRLDFVAPAGARPVMEALLAANPYEGVLSRSIPISGAAIASCPSLRVISRAAAGYDAIDLPAATARGIPVLAAPGANAQSVAEYTIGLIIAAARDIPRLDRATQAGGWERGTLGIELHGRTLGLLGYGRIARGVARIALAIGMRVLAWSPRLHQAGDIAPVERAASVEDLLDRADILSLHAPLNAATRNIIDAVALARLGKEGILVNTARGGLVEEAALVAALREGRLRAAALDVRPTEPPPPELALGEVPNLILTPHMGAATTVARAATARAAATHLLHALTGRPLPPGVCVNPEVLVRSDPSRQEAASPR</sequence>
<dbReference type="PANTHER" id="PTHR42789:SF1">
    <property type="entry name" value="D-ISOMER SPECIFIC 2-HYDROXYACID DEHYDROGENASE FAMILY PROTEIN (AFU_ORTHOLOGUE AFUA_6G10090)"/>
    <property type="match status" value="1"/>
</dbReference>